<accession>A0A1H3GYD3</accession>
<proteinExistence type="predicted"/>
<sequence length="62" mass="6807">MTILCEIPIIDIGYLTQKMERPSAGHFRPHGADGRHSDLPGPRRIDAEAGSIEYGIDVVSDM</sequence>
<evidence type="ECO:0000256" key="1">
    <source>
        <dbReference type="SAM" id="MobiDB-lite"/>
    </source>
</evidence>
<gene>
    <name evidence="2" type="ORF">SAMN05443545_11072</name>
</gene>
<organism evidence="2 3">
    <name type="scientific">Aidingimonas halophila</name>
    <dbReference type="NCBI Taxonomy" id="574349"/>
    <lineage>
        <taxon>Bacteria</taxon>
        <taxon>Pseudomonadati</taxon>
        <taxon>Pseudomonadota</taxon>
        <taxon>Gammaproteobacteria</taxon>
        <taxon>Oceanospirillales</taxon>
        <taxon>Halomonadaceae</taxon>
        <taxon>Aidingimonas</taxon>
    </lineage>
</organism>
<feature type="region of interest" description="Disordered" evidence="1">
    <location>
        <begin position="22"/>
        <end position="42"/>
    </location>
</feature>
<evidence type="ECO:0000313" key="2">
    <source>
        <dbReference type="EMBL" id="SDY07379.1"/>
    </source>
</evidence>
<dbReference type="Proteomes" id="UP000198500">
    <property type="component" value="Unassembled WGS sequence"/>
</dbReference>
<dbReference type="STRING" id="574349.SAMN05443545_11072"/>
<feature type="compositionally biased region" description="Basic and acidic residues" evidence="1">
    <location>
        <begin position="30"/>
        <end position="42"/>
    </location>
</feature>
<reference evidence="2 3" key="1">
    <citation type="submission" date="2016-10" db="EMBL/GenBank/DDBJ databases">
        <authorList>
            <person name="de Groot N.N."/>
        </authorList>
    </citation>
    <scope>NUCLEOTIDE SEQUENCE [LARGE SCALE GENOMIC DNA]</scope>
    <source>
        <strain evidence="2 3">DSM 19219</strain>
    </source>
</reference>
<keyword evidence="3" id="KW-1185">Reference proteome</keyword>
<protein>
    <submittedName>
        <fullName evidence="2">Uncharacterized protein</fullName>
    </submittedName>
</protein>
<dbReference type="RefSeq" id="WP_092572018.1">
    <property type="nucleotide sequence ID" value="NZ_BMXH01000011.1"/>
</dbReference>
<dbReference type="EMBL" id="FNNI01000010">
    <property type="protein sequence ID" value="SDY07379.1"/>
    <property type="molecule type" value="Genomic_DNA"/>
</dbReference>
<dbReference type="AlphaFoldDB" id="A0A1H3GYD3"/>
<name>A0A1H3GYD3_9GAMM</name>
<evidence type="ECO:0000313" key="3">
    <source>
        <dbReference type="Proteomes" id="UP000198500"/>
    </source>
</evidence>